<dbReference type="AlphaFoldDB" id="A0A7W4Z2B3"/>
<evidence type="ECO:0000313" key="8">
    <source>
        <dbReference type="EMBL" id="MBB3043818.1"/>
    </source>
</evidence>
<dbReference type="InterPro" id="IPR001608">
    <property type="entry name" value="Ala_racemase_N"/>
</dbReference>
<name>A0A7W4Z2B3_9ACTN</name>
<dbReference type="InterPro" id="IPR000821">
    <property type="entry name" value="Ala_racemase"/>
</dbReference>
<dbReference type="InterPro" id="IPR029066">
    <property type="entry name" value="PLP-binding_barrel"/>
</dbReference>
<dbReference type="Gene3D" id="2.40.37.10">
    <property type="entry name" value="Lyase, Ornithine Decarboxylase, Chain A, domain 1"/>
    <property type="match status" value="1"/>
</dbReference>
<dbReference type="CDD" id="cd00430">
    <property type="entry name" value="PLPDE_III_AR"/>
    <property type="match status" value="1"/>
</dbReference>
<feature type="domain" description="Alanine racemase C-terminal" evidence="7">
    <location>
        <begin position="259"/>
        <end position="387"/>
    </location>
</feature>
<evidence type="ECO:0000256" key="3">
    <source>
        <dbReference type="ARBA" id="ARBA00023235"/>
    </source>
</evidence>
<accession>A0A7W4Z2B3</accession>
<dbReference type="HAMAP" id="MF_01201">
    <property type="entry name" value="Ala_racemase"/>
    <property type="match status" value="1"/>
</dbReference>
<dbReference type="UniPathway" id="UPA00042">
    <property type="reaction ID" value="UER00497"/>
</dbReference>
<dbReference type="SUPFAM" id="SSF50621">
    <property type="entry name" value="Alanine racemase C-terminal domain-like"/>
    <property type="match status" value="1"/>
</dbReference>
<dbReference type="SUPFAM" id="SSF51419">
    <property type="entry name" value="PLP-binding barrel"/>
    <property type="match status" value="1"/>
</dbReference>
<dbReference type="GO" id="GO:0030632">
    <property type="term" value="P:D-alanine biosynthetic process"/>
    <property type="evidence" value="ECO:0007669"/>
    <property type="project" value="UniProtKB-UniRule"/>
</dbReference>
<dbReference type="NCBIfam" id="TIGR00492">
    <property type="entry name" value="alr"/>
    <property type="match status" value="1"/>
</dbReference>
<dbReference type="GO" id="GO:0009252">
    <property type="term" value="P:peptidoglycan biosynthetic process"/>
    <property type="evidence" value="ECO:0007669"/>
    <property type="project" value="TreeGrafter"/>
</dbReference>
<reference evidence="8 9" key="1">
    <citation type="submission" date="2020-08" db="EMBL/GenBank/DDBJ databases">
        <title>Sequencing the genomes of 1000 actinobacteria strains.</title>
        <authorList>
            <person name="Klenk H.-P."/>
        </authorList>
    </citation>
    <scope>NUCLEOTIDE SEQUENCE [LARGE SCALE GENOMIC DNA]</scope>
    <source>
        <strain evidence="8 9">DSM 105498</strain>
    </source>
</reference>
<evidence type="ECO:0000256" key="1">
    <source>
        <dbReference type="ARBA" id="ARBA00001933"/>
    </source>
</evidence>
<proteinExistence type="inferred from homology"/>
<comment type="function">
    <text evidence="4">Catalyzes the interconversion of L-alanine and D-alanine. May also act on other amino acids.</text>
</comment>
<dbReference type="Gene3D" id="3.20.20.10">
    <property type="entry name" value="Alanine racemase"/>
    <property type="match status" value="1"/>
</dbReference>
<feature type="modified residue" description="N6-(pyridoxal phosphate)lysine" evidence="4 5">
    <location>
        <position position="51"/>
    </location>
</feature>
<dbReference type="InterPro" id="IPR009006">
    <property type="entry name" value="Ala_racemase/Decarboxylase_C"/>
</dbReference>
<dbReference type="Pfam" id="PF01168">
    <property type="entry name" value="Ala_racemase_N"/>
    <property type="match status" value="1"/>
</dbReference>
<dbReference type="PRINTS" id="PR00992">
    <property type="entry name" value="ALARACEMASE"/>
</dbReference>
<dbReference type="Proteomes" id="UP000589626">
    <property type="component" value="Unassembled WGS sequence"/>
</dbReference>
<feature type="binding site" evidence="4 6">
    <location>
        <position position="328"/>
    </location>
    <ligand>
        <name>substrate</name>
    </ligand>
</feature>
<comment type="caution">
    <text evidence="8">The sequence shown here is derived from an EMBL/GenBank/DDBJ whole genome shotgun (WGS) entry which is preliminary data.</text>
</comment>
<dbReference type="InterPro" id="IPR011079">
    <property type="entry name" value="Ala_racemase_C"/>
</dbReference>
<comment type="catalytic activity">
    <reaction evidence="4">
        <text>L-alanine = D-alanine</text>
        <dbReference type="Rhea" id="RHEA:20249"/>
        <dbReference type="ChEBI" id="CHEBI:57416"/>
        <dbReference type="ChEBI" id="CHEBI:57972"/>
        <dbReference type="EC" id="5.1.1.1"/>
    </reaction>
</comment>
<gene>
    <name evidence="8" type="ORF">FHU40_003636</name>
</gene>
<evidence type="ECO:0000313" key="9">
    <source>
        <dbReference type="Proteomes" id="UP000589626"/>
    </source>
</evidence>
<feature type="active site" description="Proton acceptor; specific for L-alanine" evidence="4">
    <location>
        <position position="280"/>
    </location>
</feature>
<keyword evidence="2 4" id="KW-0663">Pyridoxal phosphate</keyword>
<comment type="cofactor">
    <cofactor evidence="1 4 5">
        <name>pyridoxal 5'-phosphate</name>
        <dbReference type="ChEBI" id="CHEBI:597326"/>
    </cofactor>
</comment>
<dbReference type="FunFam" id="3.20.20.10:FF:000002">
    <property type="entry name" value="Alanine racemase"/>
    <property type="match status" value="1"/>
</dbReference>
<evidence type="ECO:0000256" key="5">
    <source>
        <dbReference type="PIRSR" id="PIRSR600821-50"/>
    </source>
</evidence>
<dbReference type="PANTHER" id="PTHR30511">
    <property type="entry name" value="ALANINE RACEMASE"/>
    <property type="match status" value="1"/>
</dbReference>
<comment type="similarity">
    <text evidence="4">Belongs to the alanine racemase family.</text>
</comment>
<keyword evidence="3 4" id="KW-0413">Isomerase</keyword>
<dbReference type="EC" id="5.1.1.1" evidence="4"/>
<dbReference type="GO" id="GO:0005829">
    <property type="term" value="C:cytosol"/>
    <property type="evidence" value="ECO:0007669"/>
    <property type="project" value="TreeGrafter"/>
</dbReference>
<dbReference type="GO" id="GO:0008784">
    <property type="term" value="F:alanine racemase activity"/>
    <property type="evidence" value="ECO:0007669"/>
    <property type="project" value="UniProtKB-UniRule"/>
</dbReference>
<evidence type="ECO:0000256" key="6">
    <source>
        <dbReference type="PIRSR" id="PIRSR600821-52"/>
    </source>
</evidence>
<dbReference type="RefSeq" id="WP_183593587.1">
    <property type="nucleotide sequence ID" value="NZ_JACHWR010000002.1"/>
</dbReference>
<dbReference type="Pfam" id="PF00842">
    <property type="entry name" value="Ala_racemase_C"/>
    <property type="match status" value="1"/>
</dbReference>
<feature type="binding site" evidence="4 6">
    <location>
        <position position="149"/>
    </location>
    <ligand>
        <name>substrate</name>
    </ligand>
</feature>
<dbReference type="PANTHER" id="PTHR30511:SF0">
    <property type="entry name" value="ALANINE RACEMASE, CATABOLIC-RELATED"/>
    <property type="match status" value="1"/>
</dbReference>
<comment type="pathway">
    <text evidence="4">Amino-acid biosynthesis; D-alanine biosynthesis; D-alanine from L-alanine: step 1/1.</text>
</comment>
<dbReference type="SMART" id="SM01005">
    <property type="entry name" value="Ala_racemase_C"/>
    <property type="match status" value="1"/>
</dbReference>
<evidence type="ECO:0000256" key="4">
    <source>
        <dbReference type="HAMAP-Rule" id="MF_01201"/>
    </source>
</evidence>
<sequence length="393" mass="41192">MTDALVVPPPTSPTRGERALAWREVDLDAVRHNVRLLASASAPAELMVVVKADAYSHGAPQVARAALEAGATHLGVAILEEAFALRRAGIESRLFAWLAAPRAPYAEAIGLDIEVAAYSGAQLAEIAAAARAMRVPAQVHLKAETGMWRGGAADEWPALVALAHRYEQEGLVRVVGVWSHLACADEVDHPATDEQRDSFLRAVEVAEAAGLRPRLRHLANSAATLTRPDLRFDLVRCGLAAYGVNPLVGQPAPVDLRQAMTVRARVTHVKDAPAGAGVSYGHTYRTSAATRLALVPVGYADGLPVLAGGGGTVGVAGASAAIAGRVCMDQFVVDLGDLPVAPGDRVTLLGPGHDGEPTAEQWSAVSGRSRYETLTALGRDRLPPVYVGERAAT</sequence>
<evidence type="ECO:0000259" key="7">
    <source>
        <dbReference type="SMART" id="SM01005"/>
    </source>
</evidence>
<organism evidence="8 9">
    <name type="scientific">Nocardioides soli</name>
    <dbReference type="NCBI Taxonomy" id="1036020"/>
    <lineage>
        <taxon>Bacteria</taxon>
        <taxon>Bacillati</taxon>
        <taxon>Actinomycetota</taxon>
        <taxon>Actinomycetes</taxon>
        <taxon>Propionibacteriales</taxon>
        <taxon>Nocardioidaceae</taxon>
        <taxon>Nocardioides</taxon>
    </lineage>
</organism>
<keyword evidence="9" id="KW-1185">Reference proteome</keyword>
<evidence type="ECO:0000256" key="2">
    <source>
        <dbReference type="ARBA" id="ARBA00022898"/>
    </source>
</evidence>
<feature type="active site" description="Proton acceptor; specific for D-alanine" evidence="4">
    <location>
        <position position="51"/>
    </location>
</feature>
<dbReference type="GO" id="GO:0030170">
    <property type="term" value="F:pyridoxal phosphate binding"/>
    <property type="evidence" value="ECO:0007669"/>
    <property type="project" value="UniProtKB-UniRule"/>
</dbReference>
<protein>
    <recommendedName>
        <fullName evidence="4">Alanine racemase</fullName>
        <ecNumber evidence="4">5.1.1.1</ecNumber>
    </recommendedName>
</protein>
<dbReference type="EMBL" id="JACHWR010000002">
    <property type="protein sequence ID" value="MBB3043818.1"/>
    <property type="molecule type" value="Genomic_DNA"/>
</dbReference>